<evidence type="ECO:0000313" key="1">
    <source>
        <dbReference type="EMBL" id="ORC38242.1"/>
    </source>
</evidence>
<dbReference type="EMBL" id="MWQY01000001">
    <property type="protein sequence ID" value="ORC38242.1"/>
    <property type="molecule type" value="Genomic_DNA"/>
</dbReference>
<dbReference type="OrthoDB" id="354488at2"/>
<name>A0A1Y1S2N3_9SPIO</name>
<dbReference type="RefSeq" id="WP_083047178.1">
    <property type="nucleotide sequence ID" value="NZ_MWQY01000001.1"/>
</dbReference>
<dbReference type="AlphaFoldDB" id="A0A1Y1S2N3"/>
<comment type="caution">
    <text evidence="1">The sequence shown here is derived from an EMBL/GenBank/DDBJ whole genome shotgun (WGS) entry which is preliminary data.</text>
</comment>
<sequence length="426" mass="47976">MQKIIHIFILLAAAVSLLFGQGFFSSSVQGRAPFPDAVDVRTSLRSSITGSSWAVQRLPAEYYTSETASVRVKFQVLQQNDAFYILLINSFGGTYPLYGAGTYIIKRSLEDGSFVQAKIFLKNDPDTFIRLFPFGDRAKLELYLYGTPLHRDLILPVSFEELLFSPFSRLVSLSSGRIDWPLVLPELPEGNSGIAGMIDVLREKIDLLPDMDDGAMDDSGRFVYIESGERESGGGFNCSGFAKYVADGIYYARHGRPMPVEPLKLKHPDLRGDPWSNRFEDERDPFFGLDWTRNIAFTLAEKPDIDYEDMDVRDVPLAGYIEDVGYPMERLKAVLYYLALEYPGSFYLGSVNAQFGKDPVLRQHIHVVVLMPYINTMGDLVAAVFERNRETSVESLLRRYPGESIHLTRIEGGSSYVLPPLPDEDH</sequence>
<evidence type="ECO:0000313" key="2">
    <source>
        <dbReference type="Proteomes" id="UP000192343"/>
    </source>
</evidence>
<accession>A0A1Y1S2N3</accession>
<dbReference type="Proteomes" id="UP000192343">
    <property type="component" value="Unassembled WGS sequence"/>
</dbReference>
<keyword evidence="2" id="KW-1185">Reference proteome</keyword>
<gene>
    <name evidence="1" type="ORF">B4O97_00350</name>
</gene>
<dbReference type="STRING" id="1963862.B4O97_00350"/>
<protein>
    <submittedName>
        <fullName evidence="1">Uncharacterized protein</fullName>
    </submittedName>
</protein>
<organism evidence="1 2">
    <name type="scientific">Marispirochaeta aestuarii</name>
    <dbReference type="NCBI Taxonomy" id="1963862"/>
    <lineage>
        <taxon>Bacteria</taxon>
        <taxon>Pseudomonadati</taxon>
        <taxon>Spirochaetota</taxon>
        <taxon>Spirochaetia</taxon>
        <taxon>Spirochaetales</taxon>
        <taxon>Spirochaetaceae</taxon>
        <taxon>Marispirochaeta</taxon>
    </lineage>
</organism>
<reference evidence="1 2" key="1">
    <citation type="submission" date="2017-03" db="EMBL/GenBank/DDBJ databases">
        <title>Draft Genome sequence of Marispirochaeta sp. strain JC444.</title>
        <authorList>
            <person name="Shivani Y."/>
            <person name="Subhash Y."/>
            <person name="Sasikala C."/>
            <person name="Ramana C."/>
        </authorList>
    </citation>
    <scope>NUCLEOTIDE SEQUENCE [LARGE SCALE GENOMIC DNA]</scope>
    <source>
        <strain evidence="1 2">JC444</strain>
    </source>
</reference>
<proteinExistence type="predicted"/>